<comment type="subunit">
    <text evidence="4">Homotrimer.</text>
</comment>
<evidence type="ECO:0000256" key="4">
    <source>
        <dbReference type="ARBA" id="ARBA00011233"/>
    </source>
</evidence>
<dbReference type="PROSITE" id="PS00159">
    <property type="entry name" value="ALDOLASE_KDPG_KHG_1"/>
    <property type="match status" value="1"/>
</dbReference>
<evidence type="ECO:0000256" key="7">
    <source>
        <dbReference type="ARBA" id="ARBA00023270"/>
    </source>
</evidence>
<dbReference type="InterPro" id="IPR031338">
    <property type="entry name" value="KDPG/KHG_AS_2"/>
</dbReference>
<dbReference type="InterPro" id="IPR013785">
    <property type="entry name" value="Aldolase_TIM"/>
</dbReference>
<comment type="caution">
    <text evidence="9">The sequence shown here is derived from an EMBL/GenBank/DDBJ whole genome shotgun (WGS) entry which is preliminary data.</text>
</comment>
<dbReference type="NCBIfam" id="TIGR01182">
    <property type="entry name" value="eda"/>
    <property type="match status" value="1"/>
</dbReference>
<comment type="similarity">
    <text evidence="3">Belongs to the KHG/KDPG aldolase family.</text>
</comment>
<keyword evidence="6" id="KW-0456">Lyase</keyword>
<proteinExistence type="inferred from homology"/>
<organism evidence="9 10">
    <name type="scientific">Sinobacterium norvegicum</name>
    <dbReference type="NCBI Taxonomy" id="1641715"/>
    <lineage>
        <taxon>Bacteria</taxon>
        <taxon>Pseudomonadati</taxon>
        <taxon>Pseudomonadota</taxon>
        <taxon>Gammaproteobacteria</taxon>
        <taxon>Cellvibrionales</taxon>
        <taxon>Spongiibacteraceae</taxon>
        <taxon>Sinobacterium</taxon>
    </lineage>
</organism>
<dbReference type="InterPro" id="IPR000887">
    <property type="entry name" value="Aldlse_KDPG_KHG"/>
</dbReference>
<name>A0ABM9AD20_9GAMM</name>
<dbReference type="Pfam" id="PF01081">
    <property type="entry name" value="Aldolase"/>
    <property type="match status" value="1"/>
</dbReference>
<comment type="catalytic activity">
    <reaction evidence="1">
        <text>2-dehydro-3-deoxy-6-phospho-D-gluconate = D-glyceraldehyde 3-phosphate + pyruvate</text>
        <dbReference type="Rhea" id="RHEA:17089"/>
        <dbReference type="ChEBI" id="CHEBI:15361"/>
        <dbReference type="ChEBI" id="CHEBI:57569"/>
        <dbReference type="ChEBI" id="CHEBI:59776"/>
        <dbReference type="EC" id="4.1.2.14"/>
    </reaction>
</comment>
<dbReference type="InterPro" id="IPR031337">
    <property type="entry name" value="KDPG/KHG_AS_1"/>
</dbReference>
<evidence type="ECO:0000256" key="3">
    <source>
        <dbReference type="ARBA" id="ARBA00006906"/>
    </source>
</evidence>
<dbReference type="Gene3D" id="3.20.20.70">
    <property type="entry name" value="Aldolase class I"/>
    <property type="match status" value="1"/>
</dbReference>
<evidence type="ECO:0000256" key="2">
    <source>
        <dbReference type="ARBA" id="ARBA00004736"/>
    </source>
</evidence>
<dbReference type="NCBIfam" id="NF004325">
    <property type="entry name" value="PRK05718.1"/>
    <property type="match status" value="1"/>
</dbReference>
<sequence>MQTGLADVLKISPVIPVLVIESVEDAVPLAQALSDGGLKVLEVTLRTEAALASIKAMRDACPDLIIGAGTILTAEHYRLAVEAGSQFIVSPGCCEQLLAAAAQYDVPFLPGASTLSEMMALYNVGYQVLKFFPAELNGGAPFLKTVSAVMPQLTFCPTGGISTANAGDYLSLPNVACIGGSWMASAKSISAKDWSTISQQSEEAAALLA</sequence>
<dbReference type="CDD" id="cd00452">
    <property type="entry name" value="KDPG_aldolase"/>
    <property type="match status" value="1"/>
</dbReference>
<dbReference type="PANTHER" id="PTHR30246:SF1">
    <property type="entry name" value="2-DEHYDRO-3-DEOXY-6-PHOSPHOGALACTONATE ALDOLASE-RELATED"/>
    <property type="match status" value="1"/>
</dbReference>
<dbReference type="EMBL" id="CAKLPX010000001">
    <property type="protein sequence ID" value="CAH0990913.1"/>
    <property type="molecule type" value="Genomic_DNA"/>
</dbReference>
<reference evidence="9" key="1">
    <citation type="submission" date="2021-12" db="EMBL/GenBank/DDBJ databases">
        <authorList>
            <person name="Rodrigo-Torres L."/>
            <person name="Arahal R. D."/>
            <person name="Lucena T."/>
        </authorList>
    </citation>
    <scope>NUCLEOTIDE SEQUENCE</scope>
    <source>
        <strain evidence="9">CECT 8267</strain>
    </source>
</reference>
<keyword evidence="8" id="KW-0119">Carbohydrate metabolism</keyword>
<dbReference type="Proteomes" id="UP000838100">
    <property type="component" value="Unassembled WGS sequence"/>
</dbReference>
<evidence type="ECO:0000313" key="9">
    <source>
        <dbReference type="EMBL" id="CAH0990913.1"/>
    </source>
</evidence>
<dbReference type="SUPFAM" id="SSF51569">
    <property type="entry name" value="Aldolase"/>
    <property type="match status" value="1"/>
</dbReference>
<evidence type="ECO:0000313" key="10">
    <source>
        <dbReference type="Proteomes" id="UP000838100"/>
    </source>
</evidence>
<evidence type="ECO:0000256" key="5">
    <source>
        <dbReference type="ARBA" id="ARBA00013063"/>
    </source>
</evidence>
<accession>A0ABM9AD20</accession>
<evidence type="ECO:0000256" key="6">
    <source>
        <dbReference type="ARBA" id="ARBA00023239"/>
    </source>
</evidence>
<dbReference type="EC" id="4.1.2.14" evidence="5"/>
<keyword evidence="10" id="KW-1185">Reference proteome</keyword>
<protein>
    <recommendedName>
        <fullName evidence="5">2-dehydro-3-deoxy-phosphogluconate aldolase</fullName>
        <ecNumber evidence="5">4.1.2.14</ecNumber>
    </recommendedName>
</protein>
<dbReference type="PROSITE" id="PS00160">
    <property type="entry name" value="ALDOLASE_KDPG_KHG_2"/>
    <property type="match status" value="1"/>
</dbReference>
<dbReference type="PANTHER" id="PTHR30246">
    <property type="entry name" value="2-KETO-3-DEOXY-6-PHOSPHOGLUCONATE ALDOLASE"/>
    <property type="match status" value="1"/>
</dbReference>
<dbReference type="RefSeq" id="WP_237443578.1">
    <property type="nucleotide sequence ID" value="NZ_CAKLPX010000001.1"/>
</dbReference>
<comment type="pathway">
    <text evidence="2">Carbohydrate acid metabolism; 2-dehydro-3-deoxy-D-gluconate degradation; D-glyceraldehyde 3-phosphate and pyruvate from 2-dehydro-3-deoxy-D-gluconate: step 2/2.</text>
</comment>
<keyword evidence="7" id="KW-0704">Schiff base</keyword>
<gene>
    <name evidence="9" type="primary">eda</name>
    <name evidence="9" type="ORF">SIN8267_01014</name>
</gene>
<evidence type="ECO:0000256" key="1">
    <source>
        <dbReference type="ARBA" id="ARBA00000654"/>
    </source>
</evidence>
<evidence type="ECO:0000256" key="8">
    <source>
        <dbReference type="ARBA" id="ARBA00023277"/>
    </source>
</evidence>